<evidence type="ECO:0000256" key="3">
    <source>
        <dbReference type="ARBA" id="ARBA00022692"/>
    </source>
</evidence>
<name>A1AQX9_PELPD</name>
<comment type="similarity">
    <text evidence="2 6">Belongs to the BI1 family.</text>
</comment>
<dbReference type="CDD" id="cd10432">
    <property type="entry name" value="BI-1-like_bacterial"/>
    <property type="match status" value="1"/>
</dbReference>
<dbReference type="AlphaFoldDB" id="A1AQX9"/>
<evidence type="ECO:0000256" key="5">
    <source>
        <dbReference type="ARBA" id="ARBA00023136"/>
    </source>
</evidence>
<dbReference type="EMBL" id="CP000482">
    <property type="protein sequence ID" value="ABK99749.1"/>
    <property type="molecule type" value="Genomic_DNA"/>
</dbReference>
<protein>
    <recommendedName>
        <fullName evidence="9">Integral membrane protein</fullName>
    </recommendedName>
</protein>
<feature type="transmembrane region" description="Helical" evidence="6">
    <location>
        <begin position="116"/>
        <end position="134"/>
    </location>
</feature>
<evidence type="ECO:0000256" key="2">
    <source>
        <dbReference type="ARBA" id="ARBA00010350"/>
    </source>
</evidence>
<feature type="transmembrane region" description="Helical" evidence="6">
    <location>
        <begin position="85"/>
        <end position="109"/>
    </location>
</feature>
<evidence type="ECO:0000313" key="7">
    <source>
        <dbReference type="EMBL" id="ABK99749.1"/>
    </source>
</evidence>
<dbReference type="InterPro" id="IPR006214">
    <property type="entry name" value="Bax_inhibitor_1-related"/>
</dbReference>
<evidence type="ECO:0000256" key="1">
    <source>
        <dbReference type="ARBA" id="ARBA00004141"/>
    </source>
</evidence>
<evidence type="ECO:0008006" key="9">
    <source>
        <dbReference type="Google" id="ProtNLM"/>
    </source>
</evidence>
<comment type="subcellular location">
    <subcellularLocation>
        <location evidence="1">Membrane</location>
        <topology evidence="1">Multi-pass membrane protein</topology>
    </subcellularLocation>
</comment>
<keyword evidence="5 6" id="KW-0472">Membrane</keyword>
<dbReference type="GO" id="GO:0005886">
    <property type="term" value="C:plasma membrane"/>
    <property type="evidence" value="ECO:0007669"/>
    <property type="project" value="TreeGrafter"/>
</dbReference>
<evidence type="ECO:0000256" key="6">
    <source>
        <dbReference type="RuleBase" id="RU004379"/>
    </source>
</evidence>
<evidence type="ECO:0000256" key="4">
    <source>
        <dbReference type="ARBA" id="ARBA00022989"/>
    </source>
</evidence>
<reference evidence="7 8" key="1">
    <citation type="submission" date="2006-10" db="EMBL/GenBank/DDBJ databases">
        <title>Complete sequence of chromosome of Pelobacter propionicus DSM 2379.</title>
        <authorList>
            <consortium name="US DOE Joint Genome Institute"/>
            <person name="Copeland A."/>
            <person name="Lucas S."/>
            <person name="Lapidus A."/>
            <person name="Barry K."/>
            <person name="Detter J.C."/>
            <person name="Glavina del Rio T."/>
            <person name="Hammon N."/>
            <person name="Israni S."/>
            <person name="Dalin E."/>
            <person name="Tice H."/>
            <person name="Pitluck S."/>
            <person name="Saunders E."/>
            <person name="Brettin T."/>
            <person name="Bruce D."/>
            <person name="Han C."/>
            <person name="Tapia R."/>
            <person name="Schmutz J."/>
            <person name="Larimer F."/>
            <person name="Land M."/>
            <person name="Hauser L."/>
            <person name="Kyrpides N."/>
            <person name="Kim E."/>
            <person name="Lovley D."/>
            <person name="Richardson P."/>
        </authorList>
    </citation>
    <scope>NUCLEOTIDE SEQUENCE [LARGE SCALE GENOMIC DNA]</scope>
    <source>
        <strain evidence="8">DSM 2379 / NBRC 103807 / OttBd1</strain>
    </source>
</reference>
<dbReference type="RefSeq" id="WP_011736010.1">
    <property type="nucleotide sequence ID" value="NC_008609.1"/>
</dbReference>
<dbReference type="KEGG" id="ppd:Ppro_2141"/>
<feature type="transmembrane region" description="Helical" evidence="6">
    <location>
        <begin position="140"/>
        <end position="163"/>
    </location>
</feature>
<dbReference type="PANTHER" id="PTHR23291:SF50">
    <property type="entry name" value="PROTEIN LIFEGUARD 4"/>
    <property type="match status" value="1"/>
</dbReference>
<feature type="transmembrane region" description="Helical" evidence="6">
    <location>
        <begin position="206"/>
        <end position="227"/>
    </location>
</feature>
<dbReference type="eggNOG" id="COG0670">
    <property type="taxonomic scope" value="Bacteria"/>
</dbReference>
<keyword evidence="4 6" id="KW-1133">Transmembrane helix</keyword>
<accession>A1AQX9</accession>
<feature type="transmembrane region" description="Helical" evidence="6">
    <location>
        <begin position="59"/>
        <end position="79"/>
    </location>
</feature>
<evidence type="ECO:0000313" key="8">
    <source>
        <dbReference type="Proteomes" id="UP000006732"/>
    </source>
</evidence>
<gene>
    <name evidence="7" type="ordered locus">Ppro_2141</name>
</gene>
<dbReference type="Pfam" id="PF01027">
    <property type="entry name" value="Bax1-I"/>
    <property type="match status" value="1"/>
</dbReference>
<dbReference type="PANTHER" id="PTHR23291">
    <property type="entry name" value="BAX INHIBITOR-RELATED"/>
    <property type="match status" value="1"/>
</dbReference>
<keyword evidence="8" id="KW-1185">Reference proteome</keyword>
<feature type="transmembrane region" description="Helical" evidence="6">
    <location>
        <begin position="26"/>
        <end position="47"/>
    </location>
</feature>
<keyword evidence="3 6" id="KW-0812">Transmembrane</keyword>
<dbReference type="Proteomes" id="UP000006732">
    <property type="component" value="Chromosome"/>
</dbReference>
<dbReference type="HOGENOM" id="CLU_058671_1_0_7"/>
<sequence length="232" mass="24752">MNRYDMEYPATTDRTVASQNTLVRQVYAWMGLGLTLTALVALVTISSPGLLGAVAGNRLIFFGLMIGELAMVAVLSAAINRLSGSAATLLFLGYSALNGLTLSVIFLVYTADSIGSTFLISAGMFGAMSVYGHLTSRDLTSWGSFLFMGLIGIVIASIVNIFLASDAVSWITSGIGVLIFTGLTAYDSWKIKALAAQGQTGRKPAILGALTLYLDFINLFLMLLRLLGDRRR</sequence>
<dbReference type="STRING" id="338966.Ppro_2141"/>
<feature type="transmembrane region" description="Helical" evidence="6">
    <location>
        <begin position="168"/>
        <end position="186"/>
    </location>
</feature>
<proteinExistence type="inferred from homology"/>
<organism evidence="7 8">
    <name type="scientific">Pelobacter propionicus (strain DSM 2379 / NBRC 103807 / OttBd1)</name>
    <dbReference type="NCBI Taxonomy" id="338966"/>
    <lineage>
        <taxon>Bacteria</taxon>
        <taxon>Pseudomonadati</taxon>
        <taxon>Thermodesulfobacteriota</taxon>
        <taxon>Desulfuromonadia</taxon>
        <taxon>Desulfuromonadales</taxon>
        <taxon>Desulfuromonadaceae</taxon>
        <taxon>Pelobacter</taxon>
    </lineage>
</organism>